<dbReference type="Proteomes" id="UP000028839">
    <property type="component" value="Unassembled WGS sequence"/>
</dbReference>
<proteinExistence type="predicted"/>
<dbReference type="HOGENOM" id="CLU_128166_0_0_6"/>
<dbReference type="PANTHER" id="PTHR30522:SF0">
    <property type="entry name" value="NUCLEOSIDE TRIPHOSPHATE PYROPHOSPHOHYDROLASE"/>
    <property type="match status" value="1"/>
</dbReference>
<keyword evidence="3" id="KW-0489">Methyltransferase</keyword>
<evidence type="ECO:0000313" key="4">
    <source>
        <dbReference type="Proteomes" id="UP000028839"/>
    </source>
</evidence>
<organism evidence="3 4">
    <name type="scientific">Nitrosococcus oceani C-27</name>
    <dbReference type="NCBI Taxonomy" id="314279"/>
    <lineage>
        <taxon>Bacteria</taxon>
        <taxon>Pseudomonadati</taxon>
        <taxon>Pseudomonadota</taxon>
        <taxon>Gammaproteobacteria</taxon>
        <taxon>Chromatiales</taxon>
        <taxon>Chromatiaceae</taxon>
        <taxon>Nitrosococcus</taxon>
    </lineage>
</organism>
<dbReference type="PANTHER" id="PTHR30522">
    <property type="entry name" value="NUCLEOSIDE TRIPHOSPHATE PYROPHOSPHOHYDROLASE"/>
    <property type="match status" value="1"/>
</dbReference>
<evidence type="ECO:0000313" key="3">
    <source>
        <dbReference type="EMBL" id="KFI20205.1"/>
    </source>
</evidence>
<dbReference type="GO" id="GO:0046061">
    <property type="term" value="P:dATP catabolic process"/>
    <property type="evidence" value="ECO:0007669"/>
    <property type="project" value="TreeGrafter"/>
</dbReference>
<dbReference type="AlphaFoldDB" id="A0A0E2Z942"/>
<evidence type="ECO:0000259" key="2">
    <source>
        <dbReference type="Pfam" id="PF03819"/>
    </source>
</evidence>
<dbReference type="GO" id="GO:0046047">
    <property type="term" value="P:TTP catabolic process"/>
    <property type="evidence" value="ECO:0007669"/>
    <property type="project" value="TreeGrafter"/>
</dbReference>
<dbReference type="GO" id="GO:0046076">
    <property type="term" value="P:dTTP catabolic process"/>
    <property type="evidence" value="ECO:0007669"/>
    <property type="project" value="TreeGrafter"/>
</dbReference>
<dbReference type="OrthoDB" id="9808939at2"/>
<dbReference type="FunFam" id="1.10.287.1080:FF:000003">
    <property type="entry name" value="Nucleoside triphosphate pyrophosphohydrolase"/>
    <property type="match status" value="1"/>
</dbReference>
<sequence length="180" mass="19875">MTTAKNTTQRSPHGFGKQPSGADTTLDGKTSVAEEQRRQSHTGGKAKTFASLPQELPALARALELQKRAAQVGFDWASAAPILEKIEEELQEVRAALTSNENSSRLQEEIGDLLFACINLARHTGIMPEAALDSCSDKFERRFRYIEYMLTKRASSPAEASLAEMDTLWEEAKAKEGEFN</sequence>
<accession>A0A0E2Z942</accession>
<dbReference type="GO" id="GO:0047429">
    <property type="term" value="F:nucleoside triphosphate diphosphatase activity"/>
    <property type="evidence" value="ECO:0007669"/>
    <property type="project" value="InterPro"/>
</dbReference>
<dbReference type="GO" id="GO:0032259">
    <property type="term" value="P:methylation"/>
    <property type="evidence" value="ECO:0007669"/>
    <property type="project" value="UniProtKB-KW"/>
</dbReference>
<feature type="domain" description="NTP pyrophosphohydrolase MazG-like" evidence="2">
    <location>
        <begin position="82"/>
        <end position="142"/>
    </location>
</feature>
<evidence type="ECO:0000256" key="1">
    <source>
        <dbReference type="SAM" id="MobiDB-lite"/>
    </source>
</evidence>
<dbReference type="InterPro" id="IPR004518">
    <property type="entry name" value="MazG-like_dom"/>
</dbReference>
<protein>
    <submittedName>
        <fullName evidence="3">Tetrapyrrole methylase</fullName>
    </submittedName>
</protein>
<feature type="compositionally biased region" description="Polar residues" evidence="1">
    <location>
        <begin position="1"/>
        <end position="11"/>
    </location>
</feature>
<feature type="region of interest" description="Disordered" evidence="1">
    <location>
        <begin position="1"/>
        <end position="49"/>
    </location>
</feature>
<gene>
    <name evidence="3" type="ORF">IB75_04380</name>
</gene>
<dbReference type="GO" id="GO:0008168">
    <property type="term" value="F:methyltransferase activity"/>
    <property type="evidence" value="ECO:0007669"/>
    <property type="project" value="UniProtKB-KW"/>
</dbReference>
<reference evidence="3 4" key="1">
    <citation type="submission" date="2014-07" db="EMBL/GenBank/DDBJ databases">
        <title>Comparative analysis of Nitrosococcus oceani genome inventories of strains from Pacific and Atlantic gyres.</title>
        <authorList>
            <person name="Lim C.K."/>
            <person name="Wang L."/>
            <person name="Sayavedra-Soto L.A."/>
            <person name="Klotz M.G."/>
        </authorList>
    </citation>
    <scope>NUCLEOTIDE SEQUENCE [LARGE SCALE GENOMIC DNA]</scope>
    <source>
        <strain evidence="3 4">C-27</strain>
    </source>
</reference>
<dbReference type="Pfam" id="PF03819">
    <property type="entry name" value="MazG"/>
    <property type="match status" value="1"/>
</dbReference>
<dbReference type="GO" id="GO:0046081">
    <property type="term" value="P:dUTP catabolic process"/>
    <property type="evidence" value="ECO:0007669"/>
    <property type="project" value="TreeGrafter"/>
</dbReference>
<dbReference type="SUPFAM" id="SSF101386">
    <property type="entry name" value="all-alpha NTP pyrophosphatases"/>
    <property type="match status" value="1"/>
</dbReference>
<dbReference type="CDD" id="cd11529">
    <property type="entry name" value="NTP-PPase_MazG_Cterm"/>
    <property type="match status" value="1"/>
</dbReference>
<dbReference type="GO" id="GO:0046052">
    <property type="term" value="P:UTP catabolic process"/>
    <property type="evidence" value="ECO:0007669"/>
    <property type="project" value="TreeGrafter"/>
</dbReference>
<dbReference type="GO" id="GO:0006203">
    <property type="term" value="P:dGTP catabolic process"/>
    <property type="evidence" value="ECO:0007669"/>
    <property type="project" value="TreeGrafter"/>
</dbReference>
<name>A0A0E2Z942_9GAMM</name>
<dbReference type="InterPro" id="IPR048011">
    <property type="entry name" value="NTP-PPase_MazG-like_C"/>
</dbReference>
<dbReference type="EMBL" id="JPGN01000024">
    <property type="protein sequence ID" value="KFI20205.1"/>
    <property type="molecule type" value="Genomic_DNA"/>
</dbReference>
<dbReference type="InterPro" id="IPR011551">
    <property type="entry name" value="NTP_PyrPHydrolase_MazG"/>
</dbReference>
<keyword evidence="3" id="KW-0808">Transferase</keyword>
<dbReference type="Gene3D" id="1.10.287.1080">
    <property type="entry name" value="MazG-like"/>
    <property type="match status" value="1"/>
</dbReference>
<comment type="caution">
    <text evidence="3">The sequence shown here is derived from an EMBL/GenBank/DDBJ whole genome shotgun (WGS) entry which is preliminary data.</text>
</comment>